<feature type="domain" description="Ty3 transposon capsid-like protein" evidence="2">
    <location>
        <begin position="437"/>
        <end position="606"/>
    </location>
</feature>
<accession>A0A817T1P1</accession>
<protein>
    <recommendedName>
        <fullName evidence="2">Ty3 transposon capsid-like protein domain-containing protein</fullName>
    </recommendedName>
</protein>
<feature type="region of interest" description="Disordered" evidence="1">
    <location>
        <begin position="604"/>
        <end position="718"/>
    </location>
</feature>
<evidence type="ECO:0000256" key="1">
    <source>
        <dbReference type="SAM" id="MobiDB-lite"/>
    </source>
</evidence>
<feature type="compositionally biased region" description="Polar residues" evidence="1">
    <location>
        <begin position="644"/>
        <end position="657"/>
    </location>
</feature>
<comment type="caution">
    <text evidence="3">The sequence shown here is derived from an EMBL/GenBank/DDBJ whole genome shotgun (WGS) entry which is preliminary data.</text>
</comment>
<name>A0A817T1P1_9BILA</name>
<evidence type="ECO:0000313" key="4">
    <source>
        <dbReference type="Proteomes" id="UP000663869"/>
    </source>
</evidence>
<dbReference type="AlphaFoldDB" id="A0A817T1P1"/>
<sequence length="761" mass="87568">MYKVKFAEPVKNIDDLYSMVKDAYIHGNIPTPYPAANKQLQSRLTEFVSKGISGDQSMSFFDKNYMTHKDKKSFISKNLTSELSHHILTTDNSFLSSTKYSQERLRVSDNSNRRKAIIPTPHKPKEISSNLQMNKHKDSINLESMNAEKDNKDKLYETSTISIDMEDNLTNKINELHVKEVVLDRHDKVANSQTIDNTNDIKGEYEANNSNGKRSTDENYKKINNKSNEIIKKYEEEKEIEEESQLNEDDNENNLDVFILQNFVRFSGKQNVIQWLDETENKFNSFHIGRNFRFEAISLLIEGEAKRRYIKYRKDIRTFDDFYEFLLSQFESTDSSSAVSKLQQTNVDKSNDLSISNQSKLINDSSHFMTNSNNNNMTNLTSSSHEINSTAMTNYGFVNSIGERSIVKSALVPDDASNSICDQTMKDLRKAIVGNLIKNPKTFKGGKDDVKKWTEEIEHLLDVAHIPDSTRLDLISYSLKGDALEWFKNNRSQFTSWTVFVTELKQAFTSSFQEELAFKQLESYTQGENQSIRSFFNEVMKLCKETDITMSEATKLKNLLNKTKPSIQIEVRKKKPKSTKEFLDYAKEAEELMQLSDMTINSTNTQDNIQMSQKPMSKLSSTASVRMDPPYNDNPNNYSANYSRNFDNNYQTSNYRSSYYDPKLATSSNTSAPKNKNRFNNNPSRFHQPNINKPSFNNSRKRSQYTQSNSWNNKRFHQPTVNAINPSYTSANIEPIQESVLANACNQCNQFGHEAPACPNF</sequence>
<feature type="compositionally biased region" description="Polar residues" evidence="1">
    <location>
        <begin position="604"/>
        <end position="624"/>
    </location>
</feature>
<dbReference type="PANTHER" id="PTHR33223:SF6">
    <property type="entry name" value="CCHC-TYPE DOMAIN-CONTAINING PROTEIN"/>
    <property type="match status" value="1"/>
</dbReference>
<gene>
    <name evidence="3" type="ORF">FME351_LOCUS411</name>
</gene>
<dbReference type="EMBL" id="CAJNYU010000009">
    <property type="protein sequence ID" value="CAF3311217.1"/>
    <property type="molecule type" value="Genomic_DNA"/>
</dbReference>
<feature type="compositionally biased region" description="Low complexity" evidence="1">
    <location>
        <begin position="628"/>
        <end position="643"/>
    </location>
</feature>
<evidence type="ECO:0000313" key="3">
    <source>
        <dbReference type="EMBL" id="CAF3311217.1"/>
    </source>
</evidence>
<proteinExistence type="predicted"/>
<organism evidence="3 4">
    <name type="scientific">Rotaria socialis</name>
    <dbReference type="NCBI Taxonomy" id="392032"/>
    <lineage>
        <taxon>Eukaryota</taxon>
        <taxon>Metazoa</taxon>
        <taxon>Spiralia</taxon>
        <taxon>Gnathifera</taxon>
        <taxon>Rotifera</taxon>
        <taxon>Eurotatoria</taxon>
        <taxon>Bdelloidea</taxon>
        <taxon>Philodinida</taxon>
        <taxon>Philodinidae</taxon>
        <taxon>Rotaria</taxon>
    </lineage>
</organism>
<dbReference type="Pfam" id="PF19259">
    <property type="entry name" value="Ty3_capsid"/>
    <property type="match status" value="1"/>
</dbReference>
<feature type="compositionally biased region" description="Polar residues" evidence="1">
    <location>
        <begin position="665"/>
        <end position="718"/>
    </location>
</feature>
<evidence type="ECO:0000259" key="2">
    <source>
        <dbReference type="Pfam" id="PF19259"/>
    </source>
</evidence>
<dbReference type="InterPro" id="IPR045358">
    <property type="entry name" value="Ty3_capsid"/>
</dbReference>
<dbReference type="PANTHER" id="PTHR33223">
    <property type="entry name" value="CCHC-TYPE DOMAIN-CONTAINING PROTEIN"/>
    <property type="match status" value="1"/>
</dbReference>
<reference evidence="3" key="1">
    <citation type="submission" date="2021-02" db="EMBL/GenBank/DDBJ databases">
        <authorList>
            <person name="Nowell W R."/>
        </authorList>
    </citation>
    <scope>NUCLEOTIDE SEQUENCE</scope>
</reference>
<dbReference type="Proteomes" id="UP000663869">
    <property type="component" value="Unassembled WGS sequence"/>
</dbReference>